<gene>
    <name evidence="3" type="ORF">GCM10017559_05780</name>
</gene>
<evidence type="ECO:0000256" key="2">
    <source>
        <dbReference type="SAM" id="Phobius"/>
    </source>
</evidence>
<feature type="transmembrane region" description="Helical" evidence="2">
    <location>
        <begin position="50"/>
        <end position="71"/>
    </location>
</feature>
<dbReference type="EMBL" id="BAAAWD010000003">
    <property type="protein sequence ID" value="GAA2988755.1"/>
    <property type="molecule type" value="Genomic_DNA"/>
</dbReference>
<dbReference type="Proteomes" id="UP001499930">
    <property type="component" value="Unassembled WGS sequence"/>
</dbReference>
<name>A0ABN3XT95_9ACTN</name>
<protein>
    <recommendedName>
        <fullName evidence="5">DUF4367 domain-containing protein</fullName>
    </recommendedName>
</protein>
<feature type="region of interest" description="Disordered" evidence="1">
    <location>
        <begin position="77"/>
        <end position="133"/>
    </location>
</feature>
<dbReference type="RefSeq" id="WP_344887790.1">
    <property type="nucleotide sequence ID" value="NZ_BAAAWD010000003.1"/>
</dbReference>
<reference evidence="3 4" key="1">
    <citation type="journal article" date="2019" name="Int. J. Syst. Evol. Microbiol.">
        <title>The Global Catalogue of Microorganisms (GCM) 10K type strain sequencing project: providing services to taxonomists for standard genome sequencing and annotation.</title>
        <authorList>
            <consortium name="The Broad Institute Genomics Platform"/>
            <consortium name="The Broad Institute Genome Sequencing Center for Infectious Disease"/>
            <person name="Wu L."/>
            <person name="Ma J."/>
        </authorList>
    </citation>
    <scope>NUCLEOTIDE SEQUENCE [LARGE SCALE GENOMIC DNA]</scope>
    <source>
        <strain evidence="3 4">JCM 3106</strain>
    </source>
</reference>
<keyword evidence="2" id="KW-1133">Transmembrane helix</keyword>
<sequence length="277" mass="29132">MSAPESDLRAPGDDLRRIMADEVERLHAPLDLVDRVLRASRKKRTNRIRLTALAAAAAAAAAAAVAVVGVVTPLSLDLGPDGPATGGSRPAGRITVSGTPGPDVTAGTTPEPPAIDDSGPPPASEPGDLGDLGDGRAFRSIRVGYLPEGLLWSNWSLDRGEEYTTSWDYKGDGNGAYCVQIYVHEGRAVQEADERVREYREEGTGKETTVGDDRTGYLVRQDVGEDGGNGTPTLFLSLGEGRRVEVMLGPGYADDLGSPEAVDRELRRIAAGLSAVG</sequence>
<keyword evidence="2" id="KW-0472">Membrane</keyword>
<evidence type="ECO:0000313" key="3">
    <source>
        <dbReference type="EMBL" id="GAA2988755.1"/>
    </source>
</evidence>
<proteinExistence type="predicted"/>
<evidence type="ECO:0000256" key="1">
    <source>
        <dbReference type="SAM" id="MobiDB-lite"/>
    </source>
</evidence>
<keyword evidence="4" id="KW-1185">Reference proteome</keyword>
<evidence type="ECO:0008006" key="5">
    <source>
        <dbReference type="Google" id="ProtNLM"/>
    </source>
</evidence>
<organism evidence="3 4">
    <name type="scientific">Streptosporangium longisporum</name>
    <dbReference type="NCBI Taxonomy" id="46187"/>
    <lineage>
        <taxon>Bacteria</taxon>
        <taxon>Bacillati</taxon>
        <taxon>Actinomycetota</taxon>
        <taxon>Actinomycetes</taxon>
        <taxon>Streptosporangiales</taxon>
        <taxon>Streptosporangiaceae</taxon>
        <taxon>Streptosporangium</taxon>
    </lineage>
</organism>
<comment type="caution">
    <text evidence="3">The sequence shown here is derived from an EMBL/GenBank/DDBJ whole genome shotgun (WGS) entry which is preliminary data.</text>
</comment>
<evidence type="ECO:0000313" key="4">
    <source>
        <dbReference type="Proteomes" id="UP001499930"/>
    </source>
</evidence>
<keyword evidence="2" id="KW-0812">Transmembrane</keyword>
<accession>A0ABN3XT95</accession>